<keyword evidence="1" id="KW-0830">Ubiquinone</keyword>
<evidence type="ECO:0000313" key="2">
    <source>
        <dbReference type="Proteomes" id="UP000297703"/>
    </source>
</evidence>
<accession>A0A4D9EZH4</accession>
<dbReference type="AlphaFoldDB" id="A0A4D9EZH4"/>
<evidence type="ECO:0000313" key="1">
    <source>
        <dbReference type="EMBL" id="TFK13763.1"/>
    </source>
</evidence>
<proteinExistence type="predicted"/>
<gene>
    <name evidence="1" type="ORF">DR999_PMT02781</name>
</gene>
<protein>
    <submittedName>
        <fullName evidence="1">NADH-ubiquinone oxidoreductase 75 kDa subunit, mitochondrial</fullName>
    </submittedName>
</protein>
<dbReference type="Proteomes" id="UP000297703">
    <property type="component" value="Unassembled WGS sequence"/>
</dbReference>
<keyword evidence="2" id="KW-1185">Reference proteome</keyword>
<reference evidence="1 2" key="2">
    <citation type="submission" date="2019-04" db="EMBL/GenBank/DDBJ databases">
        <title>The genome sequence of big-headed turtle.</title>
        <authorList>
            <person name="Gong S."/>
        </authorList>
    </citation>
    <scope>NUCLEOTIDE SEQUENCE [LARGE SCALE GENOMIC DNA]</scope>
    <source>
        <strain evidence="1">DO16091913</strain>
        <tissue evidence="1">Muscle</tissue>
    </source>
</reference>
<sequence>MHDSLWVCVQNSTNCCSLFRGAGLSHNRVIDAAGSKSGSWPPPSPHPVPLLYGTPALFNTLDSPAVPQQCKEDWWGSLLAQKSFSGNYCTLPCIRESAGTLAGSQAC</sequence>
<comment type="caution">
    <text evidence="1">The sequence shown here is derived from an EMBL/GenBank/DDBJ whole genome shotgun (WGS) entry which is preliminary data.</text>
</comment>
<organism evidence="1 2">
    <name type="scientific">Platysternon megacephalum</name>
    <name type="common">big-headed turtle</name>
    <dbReference type="NCBI Taxonomy" id="55544"/>
    <lineage>
        <taxon>Eukaryota</taxon>
        <taxon>Metazoa</taxon>
        <taxon>Chordata</taxon>
        <taxon>Craniata</taxon>
        <taxon>Vertebrata</taxon>
        <taxon>Euteleostomi</taxon>
        <taxon>Archelosauria</taxon>
        <taxon>Testudinata</taxon>
        <taxon>Testudines</taxon>
        <taxon>Cryptodira</taxon>
        <taxon>Durocryptodira</taxon>
        <taxon>Testudinoidea</taxon>
        <taxon>Platysternidae</taxon>
        <taxon>Platysternon</taxon>
    </lineage>
</organism>
<reference evidence="1 2" key="1">
    <citation type="submission" date="2019-04" db="EMBL/GenBank/DDBJ databases">
        <title>Draft genome of the big-headed turtle Platysternon megacephalum.</title>
        <authorList>
            <person name="Gong S."/>
        </authorList>
    </citation>
    <scope>NUCLEOTIDE SEQUENCE [LARGE SCALE GENOMIC DNA]</scope>
    <source>
        <strain evidence="1">DO16091913</strain>
        <tissue evidence="1">Muscle</tissue>
    </source>
</reference>
<dbReference type="EMBL" id="QXTE01000014">
    <property type="protein sequence ID" value="TFK13763.1"/>
    <property type="molecule type" value="Genomic_DNA"/>
</dbReference>
<name>A0A4D9EZH4_9SAUR</name>